<sequence length="617" mass="69127">MQDRPAIGADTRASLARLQGHHITQETVNELFRRIEELESGLPRNRVPATISNEPSPTASSIVHSHDGSSLSENSSSAVVKSSVPVYSELASAILQPSPANSPHETSGWIALQRDAGVHWYYKGMRILSQRGVKWMSSRTGQDITLDIFLPLNVGVNQSSHPNHPGLGHVPQHQLRELPEECATLEAIAVCYHPPVRFGFPIFDKVIIEAIVKEAYQESLQANSSHIQIPAMACIWAIHAIANRLEPGRNQILPDSDICVSRARALIELVTEVSTLEELQAILLLQAYYSFTGQWRSFSLLHPRACRMVCELGGHFIQSNKPPTPEDYLPAHQTRYIRELFWLCYVLDKDIALRTGLPPVLTSDYCDLTWPPQSAATNSSGAEECTRSFPNERNLSIIKEKFCYLLYSPAAFKVTDTQLLLNVRQLDDELEQWRLAIPSMMRPRLAVPPEQPLLAPAADFSQRIQYINLQLDYHYTLTAFHTAVGRCGTINEDENVPEDLHCVMHSSIDISLEAGRSTLSFLQTSMGSLGAGAFRHIYLYAPNAAMTLFVNILIHPLYERAFSDLDLLASTFRFLQNTPFLTLTPHETNLLQRLNNFMMELVRLGKCAVWKAKKGEG</sequence>
<reference evidence="1" key="1">
    <citation type="submission" date="2022-08" db="EMBL/GenBank/DDBJ databases">
        <title>Genome Sequence of Lecanicillium fungicola.</title>
        <authorList>
            <person name="Buettner E."/>
        </authorList>
    </citation>
    <scope>NUCLEOTIDE SEQUENCE</scope>
    <source>
        <strain evidence="1">Babe33</strain>
    </source>
</reference>
<organism evidence="1 2">
    <name type="scientific">Zarea fungicola</name>
    <dbReference type="NCBI Taxonomy" id="93591"/>
    <lineage>
        <taxon>Eukaryota</taxon>
        <taxon>Fungi</taxon>
        <taxon>Dikarya</taxon>
        <taxon>Ascomycota</taxon>
        <taxon>Pezizomycotina</taxon>
        <taxon>Sordariomycetes</taxon>
        <taxon>Hypocreomycetidae</taxon>
        <taxon>Hypocreales</taxon>
        <taxon>Cordycipitaceae</taxon>
        <taxon>Zarea</taxon>
    </lineage>
</organism>
<proteinExistence type="predicted"/>
<name>A0ACC1NX68_9HYPO</name>
<dbReference type="EMBL" id="JANJQO010000021">
    <property type="protein sequence ID" value="KAJ2983654.1"/>
    <property type="molecule type" value="Genomic_DNA"/>
</dbReference>
<accession>A0ACC1NX68</accession>
<evidence type="ECO:0000313" key="1">
    <source>
        <dbReference type="EMBL" id="KAJ2983654.1"/>
    </source>
</evidence>
<comment type="caution">
    <text evidence="1">The sequence shown here is derived from an EMBL/GenBank/DDBJ whole genome shotgun (WGS) entry which is preliminary data.</text>
</comment>
<keyword evidence="2" id="KW-1185">Reference proteome</keyword>
<evidence type="ECO:0000313" key="2">
    <source>
        <dbReference type="Proteomes" id="UP001143910"/>
    </source>
</evidence>
<dbReference type="Proteomes" id="UP001143910">
    <property type="component" value="Unassembled WGS sequence"/>
</dbReference>
<gene>
    <name evidence="1" type="ORF">NQ176_g536</name>
</gene>
<protein>
    <submittedName>
        <fullName evidence="1">Uncharacterized protein</fullName>
    </submittedName>
</protein>